<protein>
    <submittedName>
        <fullName evidence="3">Peptidase S58 DmpA</fullName>
    </submittedName>
</protein>
<dbReference type="InterPro" id="IPR016117">
    <property type="entry name" value="ArgJ-like_dom_sf"/>
</dbReference>
<sequence length="477" mass="50685">MFPKIIAKRAGARSILTAATALTVFSSASPASGQTQTDPATPQAELPLTINDGFDGPDALRFDWPEILIGTGQYEDGPTGATVIRFKEGAQVAMDASGGGPGTLNSDYVAIGYPHALVDAIVLSGGTFYGLETATALNTALLDDGTRSGAWNNVGLTLGSIIYDMGPRRYNEIYPDKRLAQAALRAAEPGVFPRGAYGGGRFAVNGALWGCHAKSGQGAAFRQIGDIKVAVFTVVNALGAVTDRDGNIVACYKRPGWPDNLTAHDLMSATPDSLQPDWDGEHDEDPDRLNTTISVVVTNRKMSQVELKRLAVQVNTSMARAIQPYATELDGDVLYAVSTGEVQAGPGDSLVTAEIGTVASELMWDAILSAVPEQPEVVQPLAGARPDPALLAGYAGDYRFSDYASFRVTARGGKLYAEGTGNREIRYLPSGEQTELQPAEGGLFTVPRRYPMVLRFEADRVVVNPGRWQQVGTRTGE</sequence>
<dbReference type="Pfam" id="PF03576">
    <property type="entry name" value="Peptidase_S58"/>
    <property type="match status" value="1"/>
</dbReference>
<dbReference type="PANTHER" id="PTHR36512:SF3">
    <property type="entry name" value="BLR5678 PROTEIN"/>
    <property type="match status" value="1"/>
</dbReference>
<name>A0A219B8U1_9SPHN</name>
<comment type="similarity">
    <text evidence="1">Belongs to the peptidase S58 family.</text>
</comment>
<dbReference type="PANTHER" id="PTHR36512">
    <property type="entry name" value="D-AMINOPEPTIDASE"/>
    <property type="match status" value="1"/>
</dbReference>
<evidence type="ECO:0000256" key="2">
    <source>
        <dbReference type="SAM" id="SignalP"/>
    </source>
</evidence>
<keyword evidence="2" id="KW-0732">Signal</keyword>
<reference evidence="4" key="1">
    <citation type="submission" date="2017-05" db="EMBL/GenBank/DDBJ databases">
        <authorList>
            <person name="Lin X."/>
        </authorList>
    </citation>
    <scope>NUCLEOTIDE SEQUENCE [LARGE SCALE GENOMIC DNA]</scope>
    <source>
        <strain evidence="4">JLT2012</strain>
    </source>
</reference>
<comment type="caution">
    <text evidence="3">The sequence shown here is derived from an EMBL/GenBank/DDBJ whole genome shotgun (WGS) entry which is preliminary data.</text>
</comment>
<evidence type="ECO:0000313" key="4">
    <source>
        <dbReference type="Proteomes" id="UP000198462"/>
    </source>
</evidence>
<dbReference type="GO" id="GO:0004177">
    <property type="term" value="F:aminopeptidase activity"/>
    <property type="evidence" value="ECO:0007669"/>
    <property type="project" value="TreeGrafter"/>
</dbReference>
<proteinExistence type="inferred from homology"/>
<dbReference type="Proteomes" id="UP000198462">
    <property type="component" value="Unassembled WGS sequence"/>
</dbReference>
<feature type="chain" id="PRO_5011110176" evidence="2">
    <location>
        <begin position="34"/>
        <end position="477"/>
    </location>
</feature>
<evidence type="ECO:0000313" key="3">
    <source>
        <dbReference type="EMBL" id="OWV34178.1"/>
    </source>
</evidence>
<dbReference type="InterPro" id="IPR005321">
    <property type="entry name" value="Peptidase_S58_DmpA"/>
</dbReference>
<dbReference type="SUPFAM" id="SSF56266">
    <property type="entry name" value="DmpA/ArgJ-like"/>
    <property type="match status" value="1"/>
</dbReference>
<accession>A0A219B8U1</accession>
<dbReference type="AlphaFoldDB" id="A0A219B8U1"/>
<feature type="signal peptide" evidence="2">
    <location>
        <begin position="1"/>
        <end position="33"/>
    </location>
</feature>
<evidence type="ECO:0000256" key="1">
    <source>
        <dbReference type="ARBA" id="ARBA00007068"/>
    </source>
</evidence>
<dbReference type="Gene3D" id="3.60.70.12">
    <property type="entry name" value="L-amino peptidase D-ALA esterase/amidase"/>
    <property type="match status" value="1"/>
</dbReference>
<dbReference type="EMBL" id="NFZT01000001">
    <property type="protein sequence ID" value="OWV34178.1"/>
    <property type="molecule type" value="Genomic_DNA"/>
</dbReference>
<dbReference type="RefSeq" id="WP_088712877.1">
    <property type="nucleotide sequence ID" value="NZ_NFZT01000001.1"/>
</dbReference>
<organism evidence="3 4">
    <name type="scientific">Pacificimonas flava</name>
    <dbReference type="NCBI Taxonomy" id="1234595"/>
    <lineage>
        <taxon>Bacteria</taxon>
        <taxon>Pseudomonadati</taxon>
        <taxon>Pseudomonadota</taxon>
        <taxon>Alphaproteobacteria</taxon>
        <taxon>Sphingomonadales</taxon>
        <taxon>Sphingosinicellaceae</taxon>
        <taxon>Pacificimonas</taxon>
    </lineage>
</organism>
<gene>
    <name evidence="3" type="ORF">B5C34_12405</name>
</gene>
<dbReference type="OrthoDB" id="9808347at2"/>
<keyword evidence="4" id="KW-1185">Reference proteome</keyword>